<dbReference type="OrthoDB" id="5322539at2759"/>
<proteinExistence type="predicted"/>
<dbReference type="EMBL" id="ML975375">
    <property type="protein sequence ID" value="KAF1831057.1"/>
    <property type="molecule type" value="Genomic_DNA"/>
</dbReference>
<feature type="transmembrane region" description="Helical" evidence="2">
    <location>
        <begin position="79"/>
        <end position="97"/>
    </location>
</feature>
<reference evidence="3" key="1">
    <citation type="submission" date="2020-01" db="EMBL/GenBank/DDBJ databases">
        <authorList>
            <consortium name="DOE Joint Genome Institute"/>
            <person name="Haridas S."/>
            <person name="Albert R."/>
            <person name="Binder M."/>
            <person name="Bloem J."/>
            <person name="Labutti K."/>
            <person name="Salamov A."/>
            <person name="Andreopoulos B."/>
            <person name="Baker S.E."/>
            <person name="Barry K."/>
            <person name="Bills G."/>
            <person name="Bluhm B.H."/>
            <person name="Cannon C."/>
            <person name="Castanera R."/>
            <person name="Culley D.E."/>
            <person name="Daum C."/>
            <person name="Ezra D."/>
            <person name="Gonzalez J.B."/>
            <person name="Henrissat B."/>
            <person name="Kuo A."/>
            <person name="Liang C."/>
            <person name="Lipzen A."/>
            <person name="Lutzoni F."/>
            <person name="Magnuson J."/>
            <person name="Mondo S."/>
            <person name="Nolan M."/>
            <person name="Ohm R."/>
            <person name="Pangilinan J."/>
            <person name="Park H.-J."/>
            <person name="Ramirez L."/>
            <person name="Alfaro M."/>
            <person name="Sun H."/>
            <person name="Tritt A."/>
            <person name="Yoshinaga Y."/>
            <person name="Zwiers L.-H."/>
            <person name="Turgeon B.G."/>
            <person name="Goodwin S.B."/>
            <person name="Spatafora J.W."/>
            <person name="Crous P.W."/>
            <person name="Grigoriev I.V."/>
        </authorList>
    </citation>
    <scope>NUCLEOTIDE SEQUENCE</scope>
    <source>
        <strain evidence="3">P77</strain>
    </source>
</reference>
<gene>
    <name evidence="3" type="ORF">BDW02DRAFT_72192</name>
</gene>
<evidence type="ECO:0000313" key="3">
    <source>
        <dbReference type="EMBL" id="KAF1831057.1"/>
    </source>
</evidence>
<sequence>MEPSLLSREGTRVPPHWKTSQSASTLSGKSPFRIYQQLCIFYLVALTFMGIHFGFVLYLDGKAETQTVFREELQSALSNVLAIFVEISLLSGISVAYDQSLWRLFRRKILKAITIDKLATLVTSPWNLFRKDVFVNAKKELVFGILCFLIPVAAVFPPGALTIDFDDFVLATSRSVPTMNITNWGNGSLQSFAEHSLFTMSDGEYLWARNDLKLLANGVLATGAPLHPGCIGSSACDYHIQFLGPRLQCEERRDARLPDEFTPSCETLYLAEDLFDFHKNSSFVTNNLFQISWRRERSPLRGSCPRPTILNCSFILGTYDVHVTRRATENPSFACDFQENTRYTLTDQSPIHISFYNQFFDDDGKQRESPKDPAALDLHYPRTQAFALRQAAVVVLEGLVDLPRTDGVNIMATLATSLQEAHSWT</sequence>
<feature type="transmembrane region" description="Helical" evidence="2">
    <location>
        <begin position="141"/>
        <end position="165"/>
    </location>
</feature>
<accession>A0A6A5K7Z0</accession>
<keyword evidence="2" id="KW-0812">Transmembrane</keyword>
<evidence type="ECO:0000256" key="2">
    <source>
        <dbReference type="SAM" id="Phobius"/>
    </source>
</evidence>
<feature type="transmembrane region" description="Helical" evidence="2">
    <location>
        <begin position="39"/>
        <end position="59"/>
    </location>
</feature>
<evidence type="ECO:0000313" key="4">
    <source>
        <dbReference type="Proteomes" id="UP000800040"/>
    </source>
</evidence>
<keyword evidence="4" id="KW-1185">Reference proteome</keyword>
<dbReference type="AlphaFoldDB" id="A0A6A5K7Z0"/>
<dbReference type="Proteomes" id="UP000800040">
    <property type="component" value="Unassembled WGS sequence"/>
</dbReference>
<name>A0A6A5K7Z0_9PLEO</name>
<evidence type="ECO:0000256" key="1">
    <source>
        <dbReference type="SAM" id="MobiDB-lite"/>
    </source>
</evidence>
<keyword evidence="2" id="KW-1133">Transmembrane helix</keyword>
<feature type="region of interest" description="Disordered" evidence="1">
    <location>
        <begin position="1"/>
        <end position="26"/>
    </location>
</feature>
<keyword evidence="2" id="KW-0472">Membrane</keyword>
<organism evidence="3 4">
    <name type="scientific">Decorospora gaudefroyi</name>
    <dbReference type="NCBI Taxonomy" id="184978"/>
    <lineage>
        <taxon>Eukaryota</taxon>
        <taxon>Fungi</taxon>
        <taxon>Dikarya</taxon>
        <taxon>Ascomycota</taxon>
        <taxon>Pezizomycotina</taxon>
        <taxon>Dothideomycetes</taxon>
        <taxon>Pleosporomycetidae</taxon>
        <taxon>Pleosporales</taxon>
        <taxon>Pleosporineae</taxon>
        <taxon>Pleosporaceae</taxon>
        <taxon>Decorospora</taxon>
    </lineage>
</organism>
<protein>
    <submittedName>
        <fullName evidence="3">Uncharacterized protein</fullName>
    </submittedName>
</protein>